<reference evidence="3 4" key="1">
    <citation type="submission" date="2017-05" db="EMBL/GenBank/DDBJ databases">
        <authorList>
            <person name="Varghese N."/>
            <person name="Submissions S."/>
        </authorList>
    </citation>
    <scope>NUCLEOTIDE SEQUENCE [LARGE SCALE GENOMIC DNA]</scope>
    <source>
        <strain evidence="3 4">DSM 28009</strain>
    </source>
</reference>
<dbReference type="GO" id="GO:0004175">
    <property type="term" value="F:endopeptidase activity"/>
    <property type="evidence" value="ECO:0007669"/>
    <property type="project" value="UniProtKB-ARBA"/>
</dbReference>
<keyword evidence="4" id="KW-1185">Reference proteome</keyword>
<feature type="transmembrane region" description="Helical" evidence="1">
    <location>
        <begin position="98"/>
        <end position="116"/>
    </location>
</feature>
<feature type="transmembrane region" description="Helical" evidence="1">
    <location>
        <begin position="210"/>
        <end position="234"/>
    </location>
</feature>
<feature type="transmembrane region" description="Helical" evidence="1">
    <location>
        <begin position="176"/>
        <end position="204"/>
    </location>
</feature>
<feature type="transmembrane region" description="Helical" evidence="1">
    <location>
        <begin position="65"/>
        <end position="86"/>
    </location>
</feature>
<dbReference type="InterPro" id="IPR003675">
    <property type="entry name" value="Rce1/LyrA-like_dom"/>
</dbReference>
<name>A0A521CZE7_9RHOB</name>
<dbReference type="AlphaFoldDB" id="A0A521CZE7"/>
<dbReference type="GO" id="GO:0080120">
    <property type="term" value="P:CAAX-box protein maturation"/>
    <property type="evidence" value="ECO:0007669"/>
    <property type="project" value="UniProtKB-ARBA"/>
</dbReference>
<keyword evidence="1" id="KW-0472">Membrane</keyword>
<gene>
    <name evidence="3" type="ORF">SAMN06265380_10471</name>
</gene>
<dbReference type="EMBL" id="FXTE01000004">
    <property type="protein sequence ID" value="SMO64813.1"/>
    <property type="molecule type" value="Genomic_DNA"/>
</dbReference>
<feature type="transmembrane region" description="Helical" evidence="1">
    <location>
        <begin position="40"/>
        <end position="59"/>
    </location>
</feature>
<evidence type="ECO:0000313" key="3">
    <source>
        <dbReference type="EMBL" id="SMO64813.1"/>
    </source>
</evidence>
<keyword evidence="3" id="KW-0378">Hydrolase</keyword>
<dbReference type="GO" id="GO:0006508">
    <property type="term" value="P:proteolysis"/>
    <property type="evidence" value="ECO:0007669"/>
    <property type="project" value="UniProtKB-KW"/>
</dbReference>
<keyword evidence="1" id="KW-1133">Transmembrane helix</keyword>
<evidence type="ECO:0000313" key="4">
    <source>
        <dbReference type="Proteomes" id="UP000319555"/>
    </source>
</evidence>
<keyword evidence="3" id="KW-0645">Protease</keyword>
<protein>
    <submittedName>
        <fullName evidence="3">CAAX protease self-immunity</fullName>
    </submittedName>
</protein>
<proteinExistence type="predicted"/>
<dbReference type="Pfam" id="PF02517">
    <property type="entry name" value="Rce1-like"/>
    <property type="match status" value="1"/>
</dbReference>
<feature type="domain" description="CAAX prenyl protease 2/Lysostaphin resistance protein A-like" evidence="2">
    <location>
        <begin position="132"/>
        <end position="219"/>
    </location>
</feature>
<evidence type="ECO:0000259" key="2">
    <source>
        <dbReference type="Pfam" id="PF02517"/>
    </source>
</evidence>
<keyword evidence="1" id="KW-0812">Transmembrane</keyword>
<accession>A0A521CZE7</accession>
<dbReference type="Proteomes" id="UP000319555">
    <property type="component" value="Unassembled WGS sequence"/>
</dbReference>
<evidence type="ECO:0000256" key="1">
    <source>
        <dbReference type="SAM" id="Phobius"/>
    </source>
</evidence>
<sequence>MVLDGQFLARPDLGRIGGTVNRQTDWAEAAAPSRWLRLEFGLFFIAVPVLIAVLFPPNWMFPSLFTFTAIGIVLLHFTHGFAWAELRYSWRNWSWPEVAGFAVGMTLFCVALVRLTRPEAAFFLLHNQPELLAMIWVFYPFVSALPQELLFRSLFFRRYHAILPNGRTAYLLNASLFSLAHLMYWSWIVALMTFAGGLLFTWAYRKRGSFFYAVLLHAIAGNIIFAVGLGIYFYSGNVQRPF</sequence>
<organism evidence="3 4">
    <name type="scientific">Ruegeria faecimaris</name>
    <dbReference type="NCBI Taxonomy" id="686389"/>
    <lineage>
        <taxon>Bacteria</taxon>
        <taxon>Pseudomonadati</taxon>
        <taxon>Pseudomonadota</taxon>
        <taxon>Alphaproteobacteria</taxon>
        <taxon>Rhodobacterales</taxon>
        <taxon>Roseobacteraceae</taxon>
        <taxon>Ruegeria</taxon>
    </lineage>
</organism>